<dbReference type="SUPFAM" id="SSF63999">
    <property type="entry name" value="Thiamin pyrophosphokinase, catalytic domain"/>
    <property type="match status" value="1"/>
</dbReference>
<dbReference type="GO" id="GO:0005524">
    <property type="term" value="F:ATP binding"/>
    <property type="evidence" value="ECO:0007669"/>
    <property type="project" value="UniProtKB-KW"/>
</dbReference>
<evidence type="ECO:0000313" key="7">
    <source>
        <dbReference type="EMBL" id="SHE27351.1"/>
    </source>
</evidence>
<dbReference type="InterPro" id="IPR053149">
    <property type="entry name" value="TPK"/>
</dbReference>
<feature type="domain" description="Thiamin pyrophosphokinase thiamin-binding" evidence="6">
    <location>
        <begin position="148"/>
        <end position="207"/>
    </location>
</feature>
<dbReference type="STRING" id="1120975.SAMN02746064_00065"/>
<dbReference type="InterPro" id="IPR036371">
    <property type="entry name" value="TPK_B1-bd_sf"/>
</dbReference>
<dbReference type="SMART" id="SM00983">
    <property type="entry name" value="TPK_B1_binding"/>
    <property type="match status" value="1"/>
</dbReference>
<dbReference type="RefSeq" id="WP_073269074.1">
    <property type="nucleotide sequence ID" value="NZ_FQTU01000001.1"/>
</dbReference>
<sequence length="214" mass="23894">MKGLLIANGEIGDKEFYSKLMDKEDFEYITCADGGANNAYKLKIKPDSIVGDLDSINEKVRTYFTGEKVDFIKYPAQKNETDTEIALSHLIEKGCNSIIMIGCSGRRIDHTMANIHLLYELAKKNIDAMMVDEYNSMEVILNEKALIGKKGCTVSLVPLSESVKKITLHGFYYQLNNQDLDMGSSRGISNVVTDNKAKIEFEQGVLLLVYSEGD</sequence>
<dbReference type="InterPro" id="IPR007373">
    <property type="entry name" value="Thiamin_PyroPKinase_B1-bd"/>
</dbReference>
<evidence type="ECO:0000256" key="1">
    <source>
        <dbReference type="ARBA" id="ARBA00022679"/>
    </source>
</evidence>
<dbReference type="PANTHER" id="PTHR41299:SF1">
    <property type="entry name" value="THIAMINE PYROPHOSPHOKINASE"/>
    <property type="match status" value="1"/>
</dbReference>
<dbReference type="AlphaFoldDB" id="A0A1M4S582"/>
<keyword evidence="1" id="KW-0808">Transferase</keyword>
<dbReference type="GO" id="GO:0030975">
    <property type="term" value="F:thiamine binding"/>
    <property type="evidence" value="ECO:0007669"/>
    <property type="project" value="InterPro"/>
</dbReference>
<dbReference type="EMBL" id="FQTU01000001">
    <property type="protein sequence ID" value="SHE27351.1"/>
    <property type="molecule type" value="Genomic_DNA"/>
</dbReference>
<dbReference type="PANTHER" id="PTHR41299">
    <property type="entry name" value="THIAMINE PYROPHOSPHOKINASE"/>
    <property type="match status" value="1"/>
</dbReference>
<proteinExistence type="predicted"/>
<dbReference type="EC" id="2.7.6.2" evidence="5"/>
<dbReference type="OrthoDB" id="9804377at2"/>
<dbReference type="GO" id="GO:0009229">
    <property type="term" value="P:thiamine diphosphate biosynthetic process"/>
    <property type="evidence" value="ECO:0007669"/>
    <property type="project" value="InterPro"/>
</dbReference>
<protein>
    <recommendedName>
        <fullName evidence="5">Thiamine diphosphokinase</fullName>
        <ecNumber evidence="5">2.7.6.2</ecNumber>
    </recommendedName>
</protein>
<keyword evidence="2" id="KW-0547">Nucleotide-binding</keyword>
<dbReference type="NCBIfam" id="TIGR01378">
    <property type="entry name" value="thi_PPkinase"/>
    <property type="match status" value="1"/>
</dbReference>
<organism evidence="7 8">
    <name type="scientific">Alkalibacter saccharofermentans DSM 14828</name>
    <dbReference type="NCBI Taxonomy" id="1120975"/>
    <lineage>
        <taxon>Bacteria</taxon>
        <taxon>Bacillati</taxon>
        <taxon>Bacillota</taxon>
        <taxon>Clostridia</taxon>
        <taxon>Eubacteriales</taxon>
        <taxon>Eubacteriaceae</taxon>
        <taxon>Alkalibacter</taxon>
    </lineage>
</organism>
<keyword evidence="3 7" id="KW-0418">Kinase</keyword>
<dbReference type="CDD" id="cd07995">
    <property type="entry name" value="TPK"/>
    <property type="match status" value="1"/>
</dbReference>
<keyword evidence="8" id="KW-1185">Reference proteome</keyword>
<accession>A0A1M4S582</accession>
<evidence type="ECO:0000256" key="5">
    <source>
        <dbReference type="NCBIfam" id="TIGR01378"/>
    </source>
</evidence>
<dbReference type="InterPro" id="IPR036759">
    <property type="entry name" value="TPK_catalytic_sf"/>
</dbReference>
<dbReference type="Gene3D" id="3.40.50.10240">
    <property type="entry name" value="Thiamin pyrophosphokinase, catalytic domain"/>
    <property type="match status" value="1"/>
</dbReference>
<dbReference type="Pfam" id="PF04263">
    <property type="entry name" value="TPK_catalytic"/>
    <property type="match status" value="1"/>
</dbReference>
<gene>
    <name evidence="7" type="ORF">SAMN02746064_00065</name>
</gene>
<dbReference type="SUPFAM" id="SSF63862">
    <property type="entry name" value="Thiamin pyrophosphokinase, substrate-binding domain"/>
    <property type="match status" value="1"/>
</dbReference>
<reference evidence="7 8" key="1">
    <citation type="submission" date="2016-11" db="EMBL/GenBank/DDBJ databases">
        <authorList>
            <person name="Jaros S."/>
            <person name="Januszkiewicz K."/>
            <person name="Wedrychowicz H."/>
        </authorList>
    </citation>
    <scope>NUCLEOTIDE SEQUENCE [LARGE SCALE GENOMIC DNA]</scope>
    <source>
        <strain evidence="7 8">DSM 14828</strain>
    </source>
</reference>
<name>A0A1M4S582_9FIRM</name>
<keyword evidence="4" id="KW-0067">ATP-binding</keyword>
<evidence type="ECO:0000259" key="6">
    <source>
        <dbReference type="SMART" id="SM00983"/>
    </source>
</evidence>
<dbReference type="InterPro" id="IPR007371">
    <property type="entry name" value="TPK_catalytic"/>
</dbReference>
<evidence type="ECO:0000256" key="3">
    <source>
        <dbReference type="ARBA" id="ARBA00022777"/>
    </source>
</evidence>
<evidence type="ECO:0000256" key="4">
    <source>
        <dbReference type="ARBA" id="ARBA00022840"/>
    </source>
</evidence>
<evidence type="ECO:0000256" key="2">
    <source>
        <dbReference type="ARBA" id="ARBA00022741"/>
    </source>
</evidence>
<dbReference type="Proteomes" id="UP000184251">
    <property type="component" value="Unassembled WGS sequence"/>
</dbReference>
<dbReference type="GO" id="GO:0016301">
    <property type="term" value="F:kinase activity"/>
    <property type="evidence" value="ECO:0007669"/>
    <property type="project" value="UniProtKB-KW"/>
</dbReference>
<evidence type="ECO:0000313" key="8">
    <source>
        <dbReference type="Proteomes" id="UP000184251"/>
    </source>
</evidence>
<dbReference type="GO" id="GO:0006772">
    <property type="term" value="P:thiamine metabolic process"/>
    <property type="evidence" value="ECO:0007669"/>
    <property type="project" value="UniProtKB-UniRule"/>
</dbReference>
<dbReference type="InterPro" id="IPR006282">
    <property type="entry name" value="Thi_PPkinase"/>
</dbReference>
<dbReference type="Pfam" id="PF04265">
    <property type="entry name" value="TPK_B1_binding"/>
    <property type="match status" value="1"/>
</dbReference>
<dbReference type="GO" id="GO:0004788">
    <property type="term" value="F:thiamine diphosphokinase activity"/>
    <property type="evidence" value="ECO:0007669"/>
    <property type="project" value="UniProtKB-UniRule"/>
</dbReference>